<evidence type="ECO:0000256" key="3">
    <source>
        <dbReference type="ARBA" id="ARBA00022801"/>
    </source>
</evidence>
<dbReference type="Pfam" id="PF00082">
    <property type="entry name" value="Peptidase_S8"/>
    <property type="match status" value="1"/>
</dbReference>
<gene>
    <name evidence="8" type="ORF">EMQ25_15730</name>
</gene>
<feature type="active site" description="Charge relay system" evidence="5">
    <location>
        <position position="207"/>
    </location>
</feature>
<reference evidence="8 9" key="1">
    <citation type="journal article" date="2016" name="Int. J. Syst. Evol. Microbiol.">
        <title>Arsenicitalea aurantiaca gen. nov., sp. nov., a new member of the family Hyphomicrobiaceae, isolated from high-arsenic sediment.</title>
        <authorList>
            <person name="Mu Y."/>
            <person name="Zhou L."/>
            <person name="Zeng X.C."/>
            <person name="Liu L."/>
            <person name="Pan Y."/>
            <person name="Chen X."/>
            <person name="Wang J."/>
            <person name="Li S."/>
            <person name="Li W.J."/>
            <person name="Wang Y."/>
        </authorList>
    </citation>
    <scope>NUCLEOTIDE SEQUENCE [LARGE SCALE GENOMIC DNA]</scope>
    <source>
        <strain evidence="8 9">42-50</strain>
    </source>
</reference>
<evidence type="ECO:0000256" key="6">
    <source>
        <dbReference type="SAM" id="Phobius"/>
    </source>
</evidence>
<keyword evidence="6" id="KW-0472">Membrane</keyword>
<dbReference type="SUPFAM" id="SSF52743">
    <property type="entry name" value="Subtilisin-like"/>
    <property type="match status" value="1"/>
</dbReference>
<feature type="active site" description="Charge relay system" evidence="5">
    <location>
        <position position="362"/>
    </location>
</feature>
<dbReference type="Gene3D" id="3.40.50.200">
    <property type="entry name" value="Peptidase S8/S53 domain"/>
    <property type="match status" value="1"/>
</dbReference>
<evidence type="ECO:0000256" key="2">
    <source>
        <dbReference type="ARBA" id="ARBA00022670"/>
    </source>
</evidence>
<accession>A0A433X453</accession>
<dbReference type="InterPro" id="IPR050131">
    <property type="entry name" value="Peptidase_S8_subtilisin-like"/>
</dbReference>
<keyword evidence="4 5" id="KW-0720">Serine protease</keyword>
<proteinExistence type="inferred from homology"/>
<feature type="transmembrane region" description="Helical" evidence="6">
    <location>
        <begin position="21"/>
        <end position="41"/>
    </location>
</feature>
<keyword evidence="3 5" id="KW-0378">Hydrolase</keyword>
<dbReference type="CDD" id="cd05561">
    <property type="entry name" value="Peptidases_S8_4"/>
    <property type="match status" value="1"/>
</dbReference>
<dbReference type="GO" id="GO:0006508">
    <property type="term" value="P:proteolysis"/>
    <property type="evidence" value="ECO:0007669"/>
    <property type="project" value="UniProtKB-KW"/>
</dbReference>
<keyword evidence="2 5" id="KW-0645">Protease</keyword>
<evidence type="ECO:0000313" key="8">
    <source>
        <dbReference type="EMBL" id="RUT28838.1"/>
    </source>
</evidence>
<dbReference type="RefSeq" id="WP_127189562.1">
    <property type="nucleotide sequence ID" value="NZ_RZNJ01000006.1"/>
</dbReference>
<comment type="similarity">
    <text evidence="1 5">Belongs to the peptidase S8 family.</text>
</comment>
<evidence type="ECO:0000313" key="9">
    <source>
        <dbReference type="Proteomes" id="UP000281547"/>
    </source>
</evidence>
<dbReference type="Proteomes" id="UP000281547">
    <property type="component" value="Unassembled WGS sequence"/>
</dbReference>
<dbReference type="InterPro" id="IPR000209">
    <property type="entry name" value="Peptidase_S8/S53_dom"/>
</dbReference>
<dbReference type="InterPro" id="IPR023828">
    <property type="entry name" value="Peptidase_S8_Ser-AS"/>
</dbReference>
<dbReference type="OrthoDB" id="5405281at2"/>
<dbReference type="InterPro" id="IPR036852">
    <property type="entry name" value="Peptidase_S8/S53_dom_sf"/>
</dbReference>
<evidence type="ECO:0000256" key="1">
    <source>
        <dbReference type="ARBA" id="ARBA00011073"/>
    </source>
</evidence>
<feature type="domain" description="Peptidase S8/S53" evidence="7">
    <location>
        <begin position="171"/>
        <end position="410"/>
    </location>
</feature>
<keyword evidence="6" id="KW-1133">Transmembrane helix</keyword>
<keyword evidence="9" id="KW-1185">Reference proteome</keyword>
<evidence type="ECO:0000256" key="5">
    <source>
        <dbReference type="PROSITE-ProRule" id="PRU01240"/>
    </source>
</evidence>
<dbReference type="AlphaFoldDB" id="A0A433X453"/>
<protein>
    <submittedName>
        <fullName evidence="8">Protease</fullName>
    </submittedName>
</protein>
<dbReference type="PROSITE" id="PS51318">
    <property type="entry name" value="TAT"/>
    <property type="match status" value="1"/>
</dbReference>
<name>A0A433X453_9HYPH</name>
<dbReference type="GO" id="GO:0004252">
    <property type="term" value="F:serine-type endopeptidase activity"/>
    <property type="evidence" value="ECO:0007669"/>
    <property type="project" value="UniProtKB-UniRule"/>
</dbReference>
<evidence type="ECO:0000256" key="4">
    <source>
        <dbReference type="ARBA" id="ARBA00022825"/>
    </source>
</evidence>
<dbReference type="PANTHER" id="PTHR43806">
    <property type="entry name" value="PEPTIDASE S8"/>
    <property type="match status" value="1"/>
</dbReference>
<dbReference type="EMBL" id="RZNJ01000006">
    <property type="protein sequence ID" value="RUT28838.1"/>
    <property type="molecule type" value="Genomic_DNA"/>
</dbReference>
<dbReference type="PROSITE" id="PS51892">
    <property type="entry name" value="SUBTILASE"/>
    <property type="match status" value="1"/>
</dbReference>
<feature type="active site" description="Charge relay system" evidence="5">
    <location>
        <position position="175"/>
    </location>
</feature>
<sequence length="422" mass="43209">MAQDGRDGMGDGPADPARRRLLGRLGLAAAIAYVAPVVLPLSGARASDGSFSAPSFSAPSFSAPSRPARREELVVALRNSADLDRLGAAGFEIVASQRLGLIEAHLARIRLAPGRSVDSARAEIASLLPDALVAPNGLYRPNELPCTDEGCAAFDMVGWRPSPDCTIRARIGMIDGPINPDHEALAGRALEIVALDQAGLDPAGRTHGTAIAALLVGDAASRTPGLLPEAELVAIEAFHTSAGEEMADAFSLLRALDRLAEAGVGVVNMSLAGPDNALLADAVRALAARGVSLVAAAGNAGPAAPPLYPAAYPEVLAVTAIDAAERVYRQASAGPHIAFAAPGVQLWTAASVSGGRFRSGTSYAAPFVTAAVAALIAAEPGLTPEARRERLVARVRDLGEPGRDPVFGFGLVGAEPFCALEQ</sequence>
<dbReference type="PROSITE" id="PS00138">
    <property type="entry name" value="SUBTILASE_SER"/>
    <property type="match status" value="1"/>
</dbReference>
<comment type="caution">
    <text evidence="8">The sequence shown here is derived from an EMBL/GenBank/DDBJ whole genome shotgun (WGS) entry which is preliminary data.</text>
</comment>
<keyword evidence="6" id="KW-0812">Transmembrane</keyword>
<dbReference type="PANTHER" id="PTHR43806:SF11">
    <property type="entry name" value="CEREVISIN-RELATED"/>
    <property type="match status" value="1"/>
</dbReference>
<dbReference type="InterPro" id="IPR006311">
    <property type="entry name" value="TAT_signal"/>
</dbReference>
<evidence type="ECO:0000259" key="7">
    <source>
        <dbReference type="Pfam" id="PF00082"/>
    </source>
</evidence>
<organism evidence="8 9">
    <name type="scientific">Arsenicitalea aurantiaca</name>
    <dbReference type="NCBI Taxonomy" id="1783274"/>
    <lineage>
        <taxon>Bacteria</taxon>
        <taxon>Pseudomonadati</taxon>
        <taxon>Pseudomonadota</taxon>
        <taxon>Alphaproteobacteria</taxon>
        <taxon>Hyphomicrobiales</taxon>
        <taxon>Devosiaceae</taxon>
        <taxon>Arsenicitalea</taxon>
    </lineage>
</organism>